<dbReference type="Pfam" id="PF00931">
    <property type="entry name" value="NB-ARC"/>
    <property type="match status" value="1"/>
</dbReference>
<protein>
    <submittedName>
        <fullName evidence="5">BTAD domain-containing putative transcriptional regulator</fullName>
    </submittedName>
</protein>
<keyword evidence="2 3" id="KW-0238">DNA-binding</keyword>
<dbReference type="PANTHER" id="PTHR47691">
    <property type="entry name" value="REGULATOR-RELATED"/>
    <property type="match status" value="1"/>
</dbReference>
<dbReference type="GO" id="GO:0043531">
    <property type="term" value="F:ADP binding"/>
    <property type="evidence" value="ECO:0007669"/>
    <property type="project" value="InterPro"/>
</dbReference>
<dbReference type="Pfam" id="PF25872">
    <property type="entry name" value="HTH_77"/>
    <property type="match status" value="1"/>
</dbReference>
<dbReference type="Gene3D" id="1.25.40.10">
    <property type="entry name" value="Tetratricopeptide repeat domain"/>
    <property type="match status" value="2"/>
</dbReference>
<dbReference type="InterPro" id="IPR016032">
    <property type="entry name" value="Sig_transdc_resp-reg_C-effctor"/>
</dbReference>
<evidence type="ECO:0000313" key="5">
    <source>
        <dbReference type="EMBL" id="WIX79363.1"/>
    </source>
</evidence>
<feature type="DNA-binding region" description="OmpR/PhoB-type" evidence="3">
    <location>
        <begin position="1"/>
        <end position="87"/>
    </location>
</feature>
<dbReference type="KEGG" id="acab:QRX50_00650"/>
<feature type="domain" description="OmpR/PhoB-type" evidence="4">
    <location>
        <begin position="1"/>
        <end position="87"/>
    </location>
</feature>
<dbReference type="CDD" id="cd15831">
    <property type="entry name" value="BTAD"/>
    <property type="match status" value="1"/>
</dbReference>
<dbReference type="GO" id="GO:0003677">
    <property type="term" value="F:DNA binding"/>
    <property type="evidence" value="ECO:0007669"/>
    <property type="project" value="UniProtKB-UniRule"/>
</dbReference>
<dbReference type="PRINTS" id="PR00364">
    <property type="entry name" value="DISEASERSIST"/>
</dbReference>
<dbReference type="PANTHER" id="PTHR47691:SF3">
    <property type="entry name" value="HTH-TYPE TRANSCRIPTIONAL REGULATOR RV0890C-RELATED"/>
    <property type="match status" value="1"/>
</dbReference>
<dbReference type="InterPro" id="IPR036388">
    <property type="entry name" value="WH-like_DNA-bd_sf"/>
</dbReference>
<dbReference type="SMART" id="SM01043">
    <property type="entry name" value="BTAD"/>
    <property type="match status" value="1"/>
</dbReference>
<organism evidence="5 6">
    <name type="scientific">Amycolatopsis carbonis</name>
    <dbReference type="NCBI Taxonomy" id="715471"/>
    <lineage>
        <taxon>Bacteria</taxon>
        <taxon>Bacillati</taxon>
        <taxon>Actinomycetota</taxon>
        <taxon>Actinomycetes</taxon>
        <taxon>Pseudonocardiales</taxon>
        <taxon>Pseudonocardiaceae</taxon>
        <taxon>Amycolatopsis</taxon>
    </lineage>
</organism>
<sequence length="1020" mass="108577">MRISLLGPLEVRTDDGAPVEVVGARLLALLSALAVEGGRGVPAGRLVDAVWGEQPPATGNALQALVSRLRKAGVVVEAVSFGYRVVAEVDVVRFEELVARRDTRALPEALGLWRGPALTDVADNAYFRGTITRLTELRLTAVEERAEAELRRGGGSELTAELTTLLVEHPLRERLAAALMRALCAAGRPADALAVYERLRKDLAEELGTDPSAQLSALHTAILRESSVDTRPEARTNLRAGLTSFVGRDADVAQVAKLVAEYRLITLTGPGGAGKTRLASETARTLLDRTPGDVWFVALAPVTDADVAQAVLSALGLREQGQLGLVAGGTAADRAVGVLRDREVLLVLDNCEHVVDAAAELADRLLGECPRLRILATSREPLAVTGEALWPVVPLALPPEGASVTEAMSCASVRLLADRAAAARPGFEVADTTVEAVTRVCRALDGMPLAVELAAARLRSLTIAQLAARLDDRFRLLNAGSRTAMPQHRTLRAVVDWSWELLSDAERTLLRRLAVFSGGATAEAAAAVAKTDDAADLLTALVDKSLLVASEAGEPRYGMLETIKAYAAERLDEAGERESVRRAHAEWFARLAETADPHLRGAEQLGWLAGLAADHGNLASAVRGSIAAGDAAMAVRLVIAAAWFWLLAGHKGEGQELITAALAMPGEVDAEDRAAASALAAVFVTAGLADFGSAEDFLRTALELSDRTTRHPVLRFMASLHDLLSGLETGVPPRLDTLDELLEDDDLWLRAQARLNRAQLLLAGGGTQEAAEADAAESARLFRLIGERWGTSLALGNLADLVARRGELRLAIEYYGEAITVVSEIGTLEDVLWVRARQAQLYWLLGDVEAVDAALAQADRDAEVVVYPDALAGLAQAKADIARWRGDADGARAQFDRAEGMLRHLSVHPSFQATVLLSRAYLDAEAGDLATAAQRRREAVRLASGEVVYLAQAMVSVADQAVRIGRAEDAARLLKTAEGLRGGPDWSLPDLVRLLEIVDVEAAEAFDKTELTAVVKSVLG</sequence>
<evidence type="ECO:0000256" key="3">
    <source>
        <dbReference type="PROSITE-ProRule" id="PRU01091"/>
    </source>
</evidence>
<proteinExistence type="inferred from homology"/>
<dbReference type="SMART" id="SM00862">
    <property type="entry name" value="Trans_reg_C"/>
    <property type="match status" value="1"/>
</dbReference>
<dbReference type="SUPFAM" id="SSF52540">
    <property type="entry name" value="P-loop containing nucleoside triphosphate hydrolases"/>
    <property type="match status" value="1"/>
</dbReference>
<dbReference type="SUPFAM" id="SSF46894">
    <property type="entry name" value="C-terminal effector domain of the bipartite response regulators"/>
    <property type="match status" value="1"/>
</dbReference>
<dbReference type="InterPro" id="IPR002182">
    <property type="entry name" value="NB-ARC"/>
</dbReference>
<evidence type="ECO:0000259" key="4">
    <source>
        <dbReference type="PROSITE" id="PS51755"/>
    </source>
</evidence>
<dbReference type="Proteomes" id="UP001236014">
    <property type="component" value="Chromosome"/>
</dbReference>
<dbReference type="GO" id="GO:0006355">
    <property type="term" value="P:regulation of DNA-templated transcription"/>
    <property type="evidence" value="ECO:0007669"/>
    <property type="project" value="InterPro"/>
</dbReference>
<comment type="similarity">
    <text evidence="1">Belongs to the AfsR/DnrI/RedD regulatory family.</text>
</comment>
<dbReference type="AlphaFoldDB" id="A0A9Y2IJA0"/>
<dbReference type="InterPro" id="IPR058852">
    <property type="entry name" value="HTH_77"/>
</dbReference>
<dbReference type="InterPro" id="IPR005158">
    <property type="entry name" value="BTAD"/>
</dbReference>
<dbReference type="EMBL" id="CP127294">
    <property type="protein sequence ID" value="WIX79363.1"/>
    <property type="molecule type" value="Genomic_DNA"/>
</dbReference>
<evidence type="ECO:0000313" key="6">
    <source>
        <dbReference type="Proteomes" id="UP001236014"/>
    </source>
</evidence>
<dbReference type="InterPro" id="IPR001867">
    <property type="entry name" value="OmpR/PhoB-type_DNA-bd"/>
</dbReference>
<name>A0A9Y2IJA0_9PSEU</name>
<dbReference type="PROSITE" id="PS51755">
    <property type="entry name" value="OMPR_PHOB"/>
    <property type="match status" value="1"/>
</dbReference>
<dbReference type="InterPro" id="IPR027417">
    <property type="entry name" value="P-loop_NTPase"/>
</dbReference>
<accession>A0A9Y2IJA0</accession>
<dbReference type="Gene3D" id="1.10.10.10">
    <property type="entry name" value="Winged helix-like DNA-binding domain superfamily/Winged helix DNA-binding domain"/>
    <property type="match status" value="1"/>
</dbReference>
<dbReference type="InterPro" id="IPR011990">
    <property type="entry name" value="TPR-like_helical_dom_sf"/>
</dbReference>
<evidence type="ECO:0000256" key="2">
    <source>
        <dbReference type="ARBA" id="ARBA00023125"/>
    </source>
</evidence>
<dbReference type="RefSeq" id="WP_285970052.1">
    <property type="nucleotide sequence ID" value="NZ_CP127294.1"/>
</dbReference>
<dbReference type="GO" id="GO:0000160">
    <property type="term" value="P:phosphorelay signal transduction system"/>
    <property type="evidence" value="ECO:0007669"/>
    <property type="project" value="InterPro"/>
</dbReference>
<dbReference type="SUPFAM" id="SSF48452">
    <property type="entry name" value="TPR-like"/>
    <property type="match status" value="3"/>
</dbReference>
<gene>
    <name evidence="5" type="ORF">QRX50_00650</name>
</gene>
<dbReference type="Pfam" id="PF03704">
    <property type="entry name" value="BTAD"/>
    <property type="match status" value="1"/>
</dbReference>
<reference evidence="5 6" key="1">
    <citation type="submission" date="2023-06" db="EMBL/GenBank/DDBJ databases">
        <authorList>
            <person name="Oyuntsetseg B."/>
            <person name="Kim S.B."/>
        </authorList>
    </citation>
    <scope>NUCLEOTIDE SEQUENCE [LARGE SCALE GENOMIC DNA]</scope>
    <source>
        <strain evidence="5 6">2-15</strain>
    </source>
</reference>
<keyword evidence="6" id="KW-1185">Reference proteome</keyword>
<evidence type="ECO:0000256" key="1">
    <source>
        <dbReference type="ARBA" id="ARBA00005820"/>
    </source>
</evidence>